<gene>
    <name evidence="2" type="ORF">BT63DRAFT_353593</name>
</gene>
<evidence type="ECO:0000313" key="2">
    <source>
        <dbReference type="EMBL" id="KAF2671516.1"/>
    </source>
</evidence>
<feature type="domain" description="Rhodanese" evidence="1">
    <location>
        <begin position="147"/>
        <end position="250"/>
    </location>
</feature>
<dbReference type="Pfam" id="PF17773">
    <property type="entry name" value="UPF0176_N"/>
    <property type="match status" value="1"/>
</dbReference>
<dbReference type="PROSITE" id="PS50206">
    <property type="entry name" value="RHODANESE_3"/>
    <property type="match status" value="1"/>
</dbReference>
<evidence type="ECO:0000313" key="3">
    <source>
        <dbReference type="Proteomes" id="UP000799302"/>
    </source>
</evidence>
<dbReference type="Gene3D" id="3.40.250.10">
    <property type="entry name" value="Rhodanese-like domain"/>
    <property type="match status" value="1"/>
</dbReference>
<keyword evidence="3" id="KW-1185">Reference proteome</keyword>
<dbReference type="InterPro" id="IPR040503">
    <property type="entry name" value="TRHO_N"/>
</dbReference>
<dbReference type="PANTHER" id="PTHR43268">
    <property type="entry name" value="THIOSULFATE SULFURTRANSFERASE/RHODANESE-LIKE DOMAIN-CONTAINING PROTEIN 2"/>
    <property type="match status" value="1"/>
</dbReference>
<dbReference type="SMART" id="SM00450">
    <property type="entry name" value="RHOD"/>
    <property type="match status" value="1"/>
</dbReference>
<dbReference type="Pfam" id="PF12368">
    <property type="entry name" value="Rhodanese_C"/>
    <property type="match status" value="1"/>
</dbReference>
<organism evidence="2 3">
    <name type="scientific">Microthyrium microscopicum</name>
    <dbReference type="NCBI Taxonomy" id="703497"/>
    <lineage>
        <taxon>Eukaryota</taxon>
        <taxon>Fungi</taxon>
        <taxon>Dikarya</taxon>
        <taxon>Ascomycota</taxon>
        <taxon>Pezizomycotina</taxon>
        <taxon>Dothideomycetes</taxon>
        <taxon>Dothideomycetes incertae sedis</taxon>
        <taxon>Microthyriales</taxon>
        <taxon>Microthyriaceae</taxon>
        <taxon>Microthyrium</taxon>
    </lineage>
</organism>
<dbReference type="Proteomes" id="UP000799302">
    <property type="component" value="Unassembled WGS sequence"/>
</dbReference>
<dbReference type="AlphaFoldDB" id="A0A6A6UII9"/>
<dbReference type="PANTHER" id="PTHR43268:SF6">
    <property type="entry name" value="THIOSULFATE SULFURTRANSFERASE_RHODANESE-LIKE DOMAIN-CONTAINING PROTEIN 2"/>
    <property type="match status" value="1"/>
</dbReference>
<dbReference type="InterPro" id="IPR036873">
    <property type="entry name" value="Rhodanese-like_dom_sf"/>
</dbReference>
<name>A0A6A6UII9_9PEZI</name>
<reference evidence="2" key="1">
    <citation type="journal article" date="2020" name="Stud. Mycol.">
        <title>101 Dothideomycetes genomes: a test case for predicting lifestyles and emergence of pathogens.</title>
        <authorList>
            <person name="Haridas S."/>
            <person name="Albert R."/>
            <person name="Binder M."/>
            <person name="Bloem J."/>
            <person name="Labutti K."/>
            <person name="Salamov A."/>
            <person name="Andreopoulos B."/>
            <person name="Baker S."/>
            <person name="Barry K."/>
            <person name="Bills G."/>
            <person name="Bluhm B."/>
            <person name="Cannon C."/>
            <person name="Castanera R."/>
            <person name="Culley D."/>
            <person name="Daum C."/>
            <person name="Ezra D."/>
            <person name="Gonzalez J."/>
            <person name="Henrissat B."/>
            <person name="Kuo A."/>
            <person name="Liang C."/>
            <person name="Lipzen A."/>
            <person name="Lutzoni F."/>
            <person name="Magnuson J."/>
            <person name="Mondo S."/>
            <person name="Nolan M."/>
            <person name="Ohm R."/>
            <person name="Pangilinan J."/>
            <person name="Park H.-J."/>
            <person name="Ramirez L."/>
            <person name="Alfaro M."/>
            <person name="Sun H."/>
            <person name="Tritt A."/>
            <person name="Yoshinaga Y."/>
            <person name="Zwiers L.-H."/>
            <person name="Turgeon B."/>
            <person name="Goodwin S."/>
            <person name="Spatafora J."/>
            <person name="Crous P."/>
            <person name="Grigoriev I."/>
        </authorList>
    </citation>
    <scope>NUCLEOTIDE SEQUENCE</scope>
    <source>
        <strain evidence="2">CBS 115976</strain>
    </source>
</reference>
<feature type="non-terminal residue" evidence="2">
    <location>
        <position position="327"/>
    </location>
</feature>
<dbReference type="InterPro" id="IPR020936">
    <property type="entry name" value="TrhO"/>
</dbReference>
<dbReference type="Pfam" id="PF00581">
    <property type="entry name" value="Rhodanese"/>
    <property type="match status" value="1"/>
</dbReference>
<accession>A0A6A6UII9</accession>
<dbReference type="Gene3D" id="3.30.70.100">
    <property type="match status" value="1"/>
</dbReference>
<protein>
    <recommendedName>
        <fullName evidence="1">Rhodanese domain-containing protein</fullName>
    </recommendedName>
</protein>
<dbReference type="OrthoDB" id="25002at2759"/>
<dbReference type="InterPro" id="IPR001763">
    <property type="entry name" value="Rhodanese-like_dom"/>
</dbReference>
<proteinExistence type="predicted"/>
<evidence type="ECO:0000259" key="1">
    <source>
        <dbReference type="PROSITE" id="PS50206"/>
    </source>
</evidence>
<dbReference type="InterPro" id="IPR022111">
    <property type="entry name" value="Rhodanese_C"/>
</dbReference>
<feature type="non-terminal residue" evidence="2">
    <location>
        <position position="1"/>
    </location>
</feature>
<dbReference type="EMBL" id="MU004233">
    <property type="protein sequence ID" value="KAF2671516.1"/>
    <property type="molecule type" value="Genomic_DNA"/>
</dbReference>
<dbReference type="SUPFAM" id="SSF52821">
    <property type="entry name" value="Rhodanese/Cell cycle control phosphatase"/>
    <property type="match status" value="1"/>
</dbReference>
<sequence length="327" mass="36556">QGQSDPITYSCSCKAAERGGEVLLFYRYWTNDPQLPLELRDLAYSLGGKIRVASEGYNVTVAGTKDEIESFIEECCSHWSFTGLSLGTKEARDRFFKPSEGCACVFNRVANVRVAAEITPMGIQDYLPQDWNIIESLSPEEFHQRCHEENALLLDVRNHYESRIGYFVDPHNGEAAIRPQIRRFSQWPQYLKNAGVFDPNGKQILTYCTGGIRCEKAVRWMKENTTQSAPVSTLKGGVAAYLAWMDDEISSGRKQPSESLFKGRNYVFDARGSTSLSHGPEPVSTCHICGQSSSQLNKCQSKGCHLVLVVCLDCSDKDIRCCSSCKE</sequence>